<sequence>MMIWLVPLLLVATPASAYSFLFLRELRPDHFRSPNYVLTTSPLTIRIPGECYALDSLTDLGNFDVAVIYNGPGETPITGLAAYTNRQCGEQLEALPQNPAFVITLDPDSLYGIHIVRLRDLGINYAGGSVKGISVTEEEKPGGLLEGAADLGTPISSLYVWESSPTSGNAPQRRVYLADVVEQVPEPTDLLERLSGSIAGGVYLNDLVERYLLPTDAAPIEDVVTPWIRRLFSGQLADLSAQPFLQGPLYDTESEGEREIVQQAGQDRGREILVPTVVNDETIEVIVRQPEQVIQMGQPLEEVQLPVDIGLNNAFRAFINEDESQLGQRLLRPEGSPLRQQARQPSVEELLIEYPPLPRLQQQQIPRLPPFQQNTRRLSEFAIPRSNSGRRRRDDNLGSRFDEFGRSREEEPMEEEPMQNLQNIAMNLEDADESIYDSPNGDIPNLYSNSNLQSPQRNNLPLSSAEQRGQINLQDIDLSNRVILQNPINQDLIETRPRSMTSTVRRPEDPNIPGLGQQQGPPTTSAQQQRHELDFYLANESENGNEESGFTDVSGMNSGSNPSNS</sequence>
<keyword evidence="4" id="KW-1185">Reference proteome</keyword>
<proteinExistence type="predicted"/>
<evidence type="ECO:0000313" key="4">
    <source>
        <dbReference type="Proteomes" id="UP001375240"/>
    </source>
</evidence>
<organism evidence="3 4">
    <name type="scientific">Orbilia brochopaga</name>
    <dbReference type="NCBI Taxonomy" id="3140254"/>
    <lineage>
        <taxon>Eukaryota</taxon>
        <taxon>Fungi</taxon>
        <taxon>Dikarya</taxon>
        <taxon>Ascomycota</taxon>
        <taxon>Pezizomycotina</taxon>
        <taxon>Orbiliomycetes</taxon>
        <taxon>Orbiliales</taxon>
        <taxon>Orbiliaceae</taxon>
        <taxon>Orbilia</taxon>
    </lineage>
</organism>
<protein>
    <submittedName>
        <fullName evidence="3">Uncharacterized protein</fullName>
    </submittedName>
</protein>
<feature type="chain" id="PRO_5043620174" evidence="2">
    <location>
        <begin position="18"/>
        <end position="565"/>
    </location>
</feature>
<comment type="caution">
    <text evidence="3">The sequence shown here is derived from an EMBL/GenBank/DDBJ whole genome shotgun (WGS) entry which is preliminary data.</text>
</comment>
<feature type="compositionally biased region" description="Basic and acidic residues" evidence="1">
    <location>
        <begin position="392"/>
        <end position="410"/>
    </location>
</feature>
<accession>A0AAV9TX23</accession>
<feature type="signal peptide" evidence="2">
    <location>
        <begin position="1"/>
        <end position="17"/>
    </location>
</feature>
<evidence type="ECO:0000256" key="1">
    <source>
        <dbReference type="SAM" id="MobiDB-lite"/>
    </source>
</evidence>
<feature type="region of interest" description="Disordered" evidence="1">
    <location>
        <begin position="433"/>
        <end position="462"/>
    </location>
</feature>
<feature type="compositionally biased region" description="Polar residues" evidence="1">
    <location>
        <begin position="446"/>
        <end position="462"/>
    </location>
</feature>
<dbReference type="AlphaFoldDB" id="A0AAV9TX23"/>
<feature type="compositionally biased region" description="Polar residues" evidence="1">
    <location>
        <begin position="516"/>
        <end position="528"/>
    </location>
</feature>
<evidence type="ECO:0000256" key="2">
    <source>
        <dbReference type="SAM" id="SignalP"/>
    </source>
</evidence>
<dbReference type="EMBL" id="JAVHNQ010000018">
    <property type="protein sequence ID" value="KAK6330383.1"/>
    <property type="molecule type" value="Genomic_DNA"/>
</dbReference>
<name>A0AAV9TX23_9PEZI</name>
<feature type="compositionally biased region" description="Low complexity" evidence="1">
    <location>
        <begin position="539"/>
        <end position="565"/>
    </location>
</feature>
<keyword evidence="2" id="KW-0732">Signal</keyword>
<reference evidence="3 4" key="1">
    <citation type="submission" date="2019-10" db="EMBL/GenBank/DDBJ databases">
        <authorList>
            <person name="Palmer J.M."/>
        </authorList>
    </citation>
    <scope>NUCLEOTIDE SEQUENCE [LARGE SCALE GENOMIC DNA]</scope>
    <source>
        <strain evidence="3 4">TWF696</strain>
    </source>
</reference>
<feature type="region of interest" description="Disordered" evidence="1">
    <location>
        <begin position="493"/>
        <end position="565"/>
    </location>
</feature>
<evidence type="ECO:0000313" key="3">
    <source>
        <dbReference type="EMBL" id="KAK6330383.1"/>
    </source>
</evidence>
<dbReference type="Proteomes" id="UP001375240">
    <property type="component" value="Unassembled WGS sequence"/>
</dbReference>
<gene>
    <name evidence="3" type="ORF">TWF696_003479</name>
</gene>
<feature type="region of interest" description="Disordered" evidence="1">
    <location>
        <begin position="379"/>
        <end position="417"/>
    </location>
</feature>